<evidence type="ECO:0000256" key="1">
    <source>
        <dbReference type="SAM" id="Phobius"/>
    </source>
</evidence>
<reference evidence="3" key="1">
    <citation type="journal article" date="2019" name="Int. J. Syst. Evol. Microbiol.">
        <title>The Global Catalogue of Microorganisms (GCM) 10K type strain sequencing project: providing services to taxonomists for standard genome sequencing and annotation.</title>
        <authorList>
            <consortium name="The Broad Institute Genomics Platform"/>
            <consortium name="The Broad Institute Genome Sequencing Center for Infectious Disease"/>
            <person name="Wu L."/>
            <person name="Ma J."/>
        </authorList>
    </citation>
    <scope>NUCLEOTIDE SEQUENCE [LARGE SCALE GENOMIC DNA]</scope>
    <source>
        <strain evidence="3">CCUG 62953</strain>
    </source>
</reference>
<feature type="transmembrane region" description="Helical" evidence="1">
    <location>
        <begin position="138"/>
        <end position="157"/>
    </location>
</feature>
<keyword evidence="3" id="KW-1185">Reference proteome</keyword>
<protein>
    <submittedName>
        <fullName evidence="2">Uncharacterized protein</fullName>
    </submittedName>
</protein>
<proteinExistence type="predicted"/>
<organism evidence="2 3">
    <name type="scientific">Litorisediminicola beolgyonensis</name>
    <dbReference type="NCBI Taxonomy" id="1173614"/>
    <lineage>
        <taxon>Bacteria</taxon>
        <taxon>Pseudomonadati</taxon>
        <taxon>Pseudomonadota</taxon>
        <taxon>Alphaproteobacteria</taxon>
        <taxon>Rhodobacterales</taxon>
        <taxon>Paracoccaceae</taxon>
        <taxon>Litorisediminicola</taxon>
    </lineage>
</organism>
<feature type="transmembrane region" description="Helical" evidence="1">
    <location>
        <begin position="194"/>
        <end position="212"/>
    </location>
</feature>
<accession>A0ABW3ZCQ1</accession>
<feature type="transmembrane region" description="Helical" evidence="1">
    <location>
        <begin position="232"/>
        <end position="254"/>
    </location>
</feature>
<sequence length="275" mass="29924">MRMISAGARALLVAWVVVLPALMMPGLSADAAQVAALLGLLAALLTFIEYVSIVPSFVEFRSAPPFNRMRFLTLFAIAATASVLVRNAISPTLFGDAMSGMAALAGRALDFPFSPVRLMMLLLPEGTKPSTIVLIRDLAGVTYLLAMASVALFFVVIKLMGWPIRRKAFNVWINLPLFDPTAGGDVLYRLKRDASVNAALGFLLPFLLPAVMKTFAEVAMPLSLVSPQTLVWTITAWAFLSASLIMRGIALMRVAELIEEKRRRAYAQTEHFAHA</sequence>
<feature type="transmembrane region" description="Helical" evidence="1">
    <location>
        <begin position="39"/>
        <end position="58"/>
    </location>
</feature>
<gene>
    <name evidence="2" type="ORF">ACFQ4E_00850</name>
</gene>
<name>A0ABW3ZCQ1_9RHOB</name>
<comment type="caution">
    <text evidence="2">The sequence shown here is derived from an EMBL/GenBank/DDBJ whole genome shotgun (WGS) entry which is preliminary data.</text>
</comment>
<keyword evidence="1" id="KW-1133">Transmembrane helix</keyword>
<keyword evidence="1" id="KW-0812">Transmembrane</keyword>
<dbReference type="RefSeq" id="WP_386801020.1">
    <property type="nucleotide sequence ID" value="NZ_JBHTMU010000001.1"/>
</dbReference>
<feature type="transmembrane region" description="Helical" evidence="1">
    <location>
        <begin position="70"/>
        <end position="89"/>
    </location>
</feature>
<keyword evidence="1" id="KW-0472">Membrane</keyword>
<dbReference type="Proteomes" id="UP001597135">
    <property type="component" value="Unassembled WGS sequence"/>
</dbReference>
<evidence type="ECO:0000313" key="2">
    <source>
        <dbReference type="EMBL" id="MFD1340962.1"/>
    </source>
</evidence>
<evidence type="ECO:0000313" key="3">
    <source>
        <dbReference type="Proteomes" id="UP001597135"/>
    </source>
</evidence>
<dbReference type="EMBL" id="JBHTMU010000001">
    <property type="protein sequence ID" value="MFD1340962.1"/>
    <property type="molecule type" value="Genomic_DNA"/>
</dbReference>